<dbReference type="Proteomes" id="UP000321317">
    <property type="component" value="Unassembled WGS sequence"/>
</dbReference>
<keyword evidence="2" id="KW-1185">Reference proteome</keyword>
<evidence type="ECO:0000313" key="2">
    <source>
        <dbReference type="Proteomes" id="UP000321317"/>
    </source>
</evidence>
<protein>
    <submittedName>
        <fullName evidence="1">Uncharacterized protein</fullName>
    </submittedName>
</protein>
<accession>A0ABY3L222</accession>
<evidence type="ECO:0000313" key="1">
    <source>
        <dbReference type="EMBL" id="TXK57553.1"/>
    </source>
</evidence>
<organism evidence="1 2">
    <name type="scientific">Campylobacter helveticus</name>
    <dbReference type="NCBI Taxonomy" id="28898"/>
    <lineage>
        <taxon>Bacteria</taxon>
        <taxon>Pseudomonadati</taxon>
        <taxon>Campylobacterota</taxon>
        <taxon>Epsilonproteobacteria</taxon>
        <taxon>Campylobacterales</taxon>
        <taxon>Campylobacteraceae</taxon>
        <taxon>Campylobacter</taxon>
    </lineage>
</organism>
<proteinExistence type="predicted"/>
<sequence length="102" mass="11933">MLEKITTRGLITSLVKARLGSVSLDIENAKQYNNHNNESCNFHYLLLLGHKLLATRVHDLVANTPQHYIQKIYFQSNYKKPFTKHLKSFIFTLFLHNQKGYL</sequence>
<dbReference type="EMBL" id="VRMA01000039">
    <property type="protein sequence ID" value="TXK57553.1"/>
    <property type="molecule type" value="Genomic_DNA"/>
</dbReference>
<comment type="caution">
    <text evidence="1">The sequence shown here is derived from an EMBL/GenBank/DDBJ whole genome shotgun (WGS) entry which is preliminary data.</text>
</comment>
<dbReference type="RefSeq" id="WP_187231907.1">
    <property type="nucleotide sequence ID" value="NZ_JANKHQ010000007.1"/>
</dbReference>
<reference evidence="1 2" key="1">
    <citation type="submission" date="2019-08" db="EMBL/GenBank/DDBJ databases">
        <title>Rapid identification of Enteric Bacteria from Whole Genome Sequences (WGS) using Average Nucleotide Identity (ANI).</title>
        <authorList>
            <person name="Lane C."/>
        </authorList>
    </citation>
    <scope>NUCLEOTIDE SEQUENCE [LARGE SCALE GENOMIC DNA]</scope>
    <source>
        <strain evidence="1 2">D4984</strain>
    </source>
</reference>
<gene>
    <name evidence="1" type="ORF">FVD16_04845</name>
</gene>
<name>A0ABY3L222_9BACT</name>